<evidence type="ECO:0000313" key="2">
    <source>
        <dbReference type="Proteomes" id="UP000005408"/>
    </source>
</evidence>
<dbReference type="EnsemblMetazoa" id="G29750.1">
    <property type="protein sequence ID" value="G29750.1:cds"/>
    <property type="gene ID" value="G29750"/>
</dbReference>
<accession>A0A8W8LU54</accession>
<sequence>MKNELATKNKNRTAELKMKVVAALTTTPPPGPLREESCDIETALLFLRMNKNSSIDNYTDPLANVIPIGGLDWLFNKTVPCVLDQKIFNSTNHEQFQTFISCSNEAVTVKKIKIDSNSSAQIFKFPDACLGKVISTSCEDGKRVPNVVHYIWFGNIAFDFIYFVSFYSVHKYQKPCLILLYYEFLPSGKWWDLLRHIVHNIVLVQMTPPTLISGKKIKFVQHKADITRLKILKEYGGIYVDTDEYFLRPGDELRNSNCTMGKAHDRSIGSALIYAEKGALFIDKWIDSYNNYDPSKWGDNSVLMAEKLARKFPDLIHVFEHHCAFYPHGLVLYNQNYKWSHSYGLHIYKTGHIPELQKINFETVRNINNTIGAVFRYILFGSKELCSS</sequence>
<evidence type="ECO:0008006" key="3">
    <source>
        <dbReference type="Google" id="ProtNLM"/>
    </source>
</evidence>
<dbReference type="InterPro" id="IPR029044">
    <property type="entry name" value="Nucleotide-diphossugar_trans"/>
</dbReference>
<dbReference type="Gene3D" id="3.90.550.20">
    <property type="match status" value="1"/>
</dbReference>
<dbReference type="Pfam" id="PF04488">
    <property type="entry name" value="Gly_transf_sug"/>
    <property type="match status" value="1"/>
</dbReference>
<dbReference type="PANTHER" id="PTHR46830">
    <property type="entry name" value="TRANSFERASE, PUTATIVE-RELATED"/>
    <property type="match status" value="1"/>
</dbReference>
<evidence type="ECO:0000313" key="1">
    <source>
        <dbReference type="EnsemblMetazoa" id="G29750.1:cds"/>
    </source>
</evidence>
<name>A0A8W8LU54_MAGGI</name>
<dbReference type="OrthoDB" id="6150660at2759"/>
<reference evidence="1" key="1">
    <citation type="submission" date="2022-08" db="UniProtKB">
        <authorList>
            <consortium name="EnsemblMetazoa"/>
        </authorList>
    </citation>
    <scope>IDENTIFICATION</scope>
    <source>
        <strain evidence="1">05x7-T-G4-1.051#20</strain>
    </source>
</reference>
<dbReference type="InterPro" id="IPR007577">
    <property type="entry name" value="GlycoTrfase_DXD_sugar-bd_CS"/>
</dbReference>
<keyword evidence="2" id="KW-1185">Reference proteome</keyword>
<organism evidence="1 2">
    <name type="scientific">Magallana gigas</name>
    <name type="common">Pacific oyster</name>
    <name type="synonym">Crassostrea gigas</name>
    <dbReference type="NCBI Taxonomy" id="29159"/>
    <lineage>
        <taxon>Eukaryota</taxon>
        <taxon>Metazoa</taxon>
        <taxon>Spiralia</taxon>
        <taxon>Lophotrochozoa</taxon>
        <taxon>Mollusca</taxon>
        <taxon>Bivalvia</taxon>
        <taxon>Autobranchia</taxon>
        <taxon>Pteriomorphia</taxon>
        <taxon>Ostreida</taxon>
        <taxon>Ostreoidea</taxon>
        <taxon>Ostreidae</taxon>
        <taxon>Magallana</taxon>
    </lineage>
</organism>
<dbReference type="PANTHER" id="PTHR46830:SF1">
    <property type="entry name" value="ALPHA-1,4-N-ACETYLGLUCOSAMINYLTRANSFERASE"/>
    <property type="match status" value="1"/>
</dbReference>
<protein>
    <recommendedName>
        <fullName evidence="3">Alpha-1,4-N-acetylglucosaminyltransferase</fullName>
    </recommendedName>
</protein>
<dbReference type="OMA" id="ITLYLEC"/>
<dbReference type="AlphaFoldDB" id="A0A8W8LU54"/>
<dbReference type="SUPFAM" id="SSF53448">
    <property type="entry name" value="Nucleotide-diphospho-sugar transferases"/>
    <property type="match status" value="1"/>
</dbReference>
<proteinExistence type="predicted"/>
<dbReference type="Proteomes" id="UP000005408">
    <property type="component" value="Unassembled WGS sequence"/>
</dbReference>